<dbReference type="GO" id="GO:0006260">
    <property type="term" value="P:DNA replication"/>
    <property type="evidence" value="ECO:0007669"/>
    <property type="project" value="UniProtKB-KW"/>
</dbReference>
<dbReference type="GO" id="GO:0003887">
    <property type="term" value="F:DNA-directed DNA polymerase activity"/>
    <property type="evidence" value="ECO:0007669"/>
    <property type="project" value="UniProtKB-KW"/>
</dbReference>
<dbReference type="GO" id="GO:0046872">
    <property type="term" value="F:metal ion binding"/>
    <property type="evidence" value="ECO:0007669"/>
    <property type="project" value="UniProtKB-KW"/>
</dbReference>
<dbReference type="GO" id="GO:0006281">
    <property type="term" value="P:DNA repair"/>
    <property type="evidence" value="ECO:0007669"/>
    <property type="project" value="UniProtKB-KW"/>
</dbReference>
<keyword evidence="13" id="KW-0239">DNA-directed DNA polymerase</keyword>
<keyword evidence="6" id="KW-0963">Cytoplasm</keyword>
<comment type="similarity">
    <text evidence="3">Belongs to the DNA polymerase type-Y family.</text>
</comment>
<comment type="catalytic activity">
    <reaction evidence="16">
        <text>DNA(n) + a 2'-deoxyribonucleoside 5'-triphosphate = DNA(n+1) + diphosphate</text>
        <dbReference type="Rhea" id="RHEA:22508"/>
        <dbReference type="Rhea" id="RHEA-COMP:17339"/>
        <dbReference type="Rhea" id="RHEA-COMP:17340"/>
        <dbReference type="ChEBI" id="CHEBI:33019"/>
        <dbReference type="ChEBI" id="CHEBI:61560"/>
        <dbReference type="ChEBI" id="CHEBI:173112"/>
        <dbReference type="EC" id="2.7.7.7"/>
    </reaction>
</comment>
<evidence type="ECO:0000256" key="3">
    <source>
        <dbReference type="ARBA" id="ARBA00010945"/>
    </source>
</evidence>
<dbReference type="EMBL" id="UAUE01000028">
    <property type="protein sequence ID" value="SPZ01711.1"/>
    <property type="molecule type" value="Genomic_DNA"/>
</dbReference>
<keyword evidence="5" id="KW-0515">Mutator protein</keyword>
<dbReference type="PANTHER" id="PTHR11076:SF33">
    <property type="entry name" value="DNA POLYMERASE KAPPA"/>
    <property type="match status" value="1"/>
</dbReference>
<keyword evidence="9" id="KW-0235">DNA replication</keyword>
<keyword evidence="7 18" id="KW-0808">Transferase</keyword>
<dbReference type="Gene3D" id="3.30.70.270">
    <property type="match status" value="1"/>
</dbReference>
<dbReference type="Pfam" id="PF00817">
    <property type="entry name" value="IMS"/>
    <property type="match status" value="1"/>
</dbReference>
<dbReference type="Proteomes" id="UP000251485">
    <property type="component" value="Unassembled WGS sequence"/>
</dbReference>
<evidence type="ECO:0000256" key="7">
    <source>
        <dbReference type="ARBA" id="ARBA00022679"/>
    </source>
</evidence>
<dbReference type="GO" id="GO:0005829">
    <property type="term" value="C:cytosol"/>
    <property type="evidence" value="ECO:0007669"/>
    <property type="project" value="TreeGrafter"/>
</dbReference>
<keyword evidence="10" id="KW-0479">Metal-binding</keyword>
<evidence type="ECO:0000256" key="2">
    <source>
        <dbReference type="ARBA" id="ARBA00004496"/>
    </source>
</evidence>
<keyword evidence="15" id="KW-0234">DNA repair</keyword>
<evidence type="ECO:0000256" key="13">
    <source>
        <dbReference type="ARBA" id="ARBA00022932"/>
    </source>
</evidence>
<keyword evidence="8 18" id="KW-0548">Nucleotidyltransferase</keyword>
<keyword evidence="12" id="KW-0460">Magnesium</keyword>
<keyword evidence="14" id="KW-0238">DNA-binding</keyword>
<feature type="domain" description="UmuC" evidence="17">
    <location>
        <begin position="4"/>
        <end position="110"/>
    </location>
</feature>
<evidence type="ECO:0000256" key="11">
    <source>
        <dbReference type="ARBA" id="ARBA00022763"/>
    </source>
</evidence>
<organism evidence="18 19">
    <name type="scientific">Proteus mirabilis</name>
    <dbReference type="NCBI Taxonomy" id="584"/>
    <lineage>
        <taxon>Bacteria</taxon>
        <taxon>Pseudomonadati</taxon>
        <taxon>Pseudomonadota</taxon>
        <taxon>Gammaproteobacteria</taxon>
        <taxon>Enterobacterales</taxon>
        <taxon>Morganellaceae</taxon>
        <taxon>Proteus</taxon>
    </lineage>
</organism>
<evidence type="ECO:0000313" key="19">
    <source>
        <dbReference type="Proteomes" id="UP000251485"/>
    </source>
</evidence>
<comment type="cofactor">
    <cofactor evidence="1">
        <name>Mg(2+)</name>
        <dbReference type="ChEBI" id="CHEBI:18420"/>
    </cofactor>
</comment>
<dbReference type="GO" id="GO:0042276">
    <property type="term" value="P:error-prone translesion synthesis"/>
    <property type="evidence" value="ECO:0007669"/>
    <property type="project" value="TreeGrafter"/>
</dbReference>
<gene>
    <name evidence="18" type="primary">dinB_3</name>
    <name evidence="18" type="ORF">NCTC10975_04372</name>
</gene>
<evidence type="ECO:0000256" key="1">
    <source>
        <dbReference type="ARBA" id="ARBA00001946"/>
    </source>
</evidence>
<dbReference type="InterPro" id="IPR001126">
    <property type="entry name" value="UmuC"/>
</dbReference>
<evidence type="ECO:0000256" key="5">
    <source>
        <dbReference type="ARBA" id="ARBA00022457"/>
    </source>
</evidence>
<dbReference type="InterPro" id="IPR043502">
    <property type="entry name" value="DNA/RNA_pol_sf"/>
</dbReference>
<dbReference type="InterPro" id="IPR043128">
    <property type="entry name" value="Rev_trsase/Diguanyl_cyclase"/>
</dbReference>
<evidence type="ECO:0000256" key="4">
    <source>
        <dbReference type="ARBA" id="ARBA00012417"/>
    </source>
</evidence>
<comment type="subcellular location">
    <subcellularLocation>
        <location evidence="2">Cytoplasm</location>
    </subcellularLocation>
</comment>
<dbReference type="GO" id="GO:0003677">
    <property type="term" value="F:DNA binding"/>
    <property type="evidence" value="ECO:0007669"/>
    <property type="project" value="UniProtKB-KW"/>
</dbReference>
<dbReference type="PANTHER" id="PTHR11076">
    <property type="entry name" value="DNA REPAIR POLYMERASE UMUC / TRANSFERASE FAMILY MEMBER"/>
    <property type="match status" value="1"/>
</dbReference>
<evidence type="ECO:0000313" key="18">
    <source>
        <dbReference type="EMBL" id="SPZ01711.1"/>
    </source>
</evidence>
<dbReference type="SUPFAM" id="SSF56672">
    <property type="entry name" value="DNA/RNA polymerases"/>
    <property type="match status" value="1"/>
</dbReference>
<sequence>MRKIIHVDMDCFYAAIEMRDNPTLKEIPIAVGGNASRRGVICTANYPARRFGVRSAMSTATALKLCPHLKVLPGRMALYKETSAKIRQIFARYTDLIEPLSLDEAYLDVL</sequence>
<dbReference type="AlphaFoldDB" id="A0A2X2C456"/>
<dbReference type="Gene3D" id="3.40.1170.60">
    <property type="match status" value="1"/>
</dbReference>
<evidence type="ECO:0000256" key="12">
    <source>
        <dbReference type="ARBA" id="ARBA00022842"/>
    </source>
</evidence>
<dbReference type="PROSITE" id="PS50173">
    <property type="entry name" value="UMUC"/>
    <property type="match status" value="1"/>
</dbReference>
<evidence type="ECO:0000259" key="17">
    <source>
        <dbReference type="PROSITE" id="PS50173"/>
    </source>
</evidence>
<accession>A0A2X2C456</accession>
<evidence type="ECO:0000256" key="14">
    <source>
        <dbReference type="ARBA" id="ARBA00023125"/>
    </source>
</evidence>
<name>A0A2X2C456_PROMI</name>
<dbReference type="FunFam" id="3.40.1170.60:FF:000001">
    <property type="entry name" value="DNA polymerase IV"/>
    <property type="match status" value="1"/>
</dbReference>
<evidence type="ECO:0000256" key="9">
    <source>
        <dbReference type="ARBA" id="ARBA00022705"/>
    </source>
</evidence>
<dbReference type="GO" id="GO:0009432">
    <property type="term" value="P:SOS response"/>
    <property type="evidence" value="ECO:0007669"/>
    <property type="project" value="TreeGrafter"/>
</dbReference>
<evidence type="ECO:0000256" key="8">
    <source>
        <dbReference type="ARBA" id="ARBA00022695"/>
    </source>
</evidence>
<dbReference type="InterPro" id="IPR050116">
    <property type="entry name" value="DNA_polymerase-Y"/>
</dbReference>
<dbReference type="EC" id="2.7.7.7" evidence="4"/>
<proteinExistence type="inferred from homology"/>
<evidence type="ECO:0000256" key="15">
    <source>
        <dbReference type="ARBA" id="ARBA00023204"/>
    </source>
</evidence>
<evidence type="ECO:0000256" key="10">
    <source>
        <dbReference type="ARBA" id="ARBA00022723"/>
    </source>
</evidence>
<evidence type="ECO:0000256" key="6">
    <source>
        <dbReference type="ARBA" id="ARBA00022490"/>
    </source>
</evidence>
<keyword evidence="11" id="KW-0227">DNA damage</keyword>
<evidence type="ECO:0000256" key="16">
    <source>
        <dbReference type="ARBA" id="ARBA00049244"/>
    </source>
</evidence>
<reference evidence="18 19" key="1">
    <citation type="submission" date="2018-06" db="EMBL/GenBank/DDBJ databases">
        <authorList>
            <consortium name="Pathogen Informatics"/>
            <person name="Doyle S."/>
        </authorList>
    </citation>
    <scope>NUCLEOTIDE SEQUENCE [LARGE SCALE GENOMIC DNA]</scope>
    <source>
        <strain evidence="18 19">NCTC10975</strain>
    </source>
</reference>
<protein>
    <recommendedName>
        <fullName evidence="4">DNA-directed DNA polymerase</fullName>
        <ecNumber evidence="4">2.7.7.7</ecNumber>
    </recommendedName>
</protein>